<organism evidence="8 9">
    <name type="scientific">Danxiaibacter flavus</name>
    <dbReference type="NCBI Taxonomy" id="3049108"/>
    <lineage>
        <taxon>Bacteria</taxon>
        <taxon>Pseudomonadati</taxon>
        <taxon>Bacteroidota</taxon>
        <taxon>Chitinophagia</taxon>
        <taxon>Chitinophagales</taxon>
        <taxon>Chitinophagaceae</taxon>
        <taxon>Danxiaibacter</taxon>
    </lineage>
</organism>
<protein>
    <submittedName>
        <fullName evidence="8">RagB/SusD family nutrient uptake outer membrane protein</fullName>
    </submittedName>
</protein>
<dbReference type="RefSeq" id="WP_369330013.1">
    <property type="nucleotide sequence ID" value="NZ_JAULBC010000004.1"/>
</dbReference>
<evidence type="ECO:0000256" key="5">
    <source>
        <dbReference type="ARBA" id="ARBA00023237"/>
    </source>
</evidence>
<evidence type="ECO:0000259" key="6">
    <source>
        <dbReference type="Pfam" id="PF07980"/>
    </source>
</evidence>
<dbReference type="PROSITE" id="PS51257">
    <property type="entry name" value="PROKAR_LIPOPROTEIN"/>
    <property type="match status" value="1"/>
</dbReference>
<dbReference type="Pfam" id="PF07980">
    <property type="entry name" value="SusD_RagB"/>
    <property type="match status" value="1"/>
</dbReference>
<feature type="domain" description="RagB/SusD" evidence="6">
    <location>
        <begin position="326"/>
        <end position="600"/>
    </location>
</feature>
<feature type="domain" description="SusD-like N-terminal" evidence="7">
    <location>
        <begin position="32"/>
        <end position="220"/>
    </location>
</feature>
<evidence type="ECO:0000256" key="2">
    <source>
        <dbReference type="ARBA" id="ARBA00006275"/>
    </source>
</evidence>
<gene>
    <name evidence="8" type="ORF">QTN47_13910</name>
</gene>
<keyword evidence="3" id="KW-0732">Signal</keyword>
<dbReference type="Proteomes" id="UP001560573">
    <property type="component" value="Unassembled WGS sequence"/>
</dbReference>
<dbReference type="EMBL" id="JAULBC010000004">
    <property type="protein sequence ID" value="MEX6688604.1"/>
    <property type="molecule type" value="Genomic_DNA"/>
</dbReference>
<comment type="similarity">
    <text evidence="2">Belongs to the SusD family.</text>
</comment>
<comment type="subcellular location">
    <subcellularLocation>
        <location evidence="1">Cell outer membrane</location>
    </subcellularLocation>
</comment>
<sequence length="600" mass="67493">MKRIIYTVLVVSLACISCKKYLSQVPEEKISLESTFQSWETANKFLSNIYSRVPDEYGQRDAGGNQNAGVWTCASDEAELSWADRVANNLNNGSWDASTGLVSDYWTNYYQAIRAAGIFLENADKINGISPEQISMHKAEARALRAIFYFYLMRIYGPVILLGEKPVPVDANLQIPRNTYDECTAYVVEELEKAAQDLPITYASTEQDGGRITKGVCYAIRAQALMYAASPLFNGNADYAALQNKDGKQLISQTNDGSKWKIAADAYLAFINQFVPSVYDLNVELRNGVIDPYMSCKNAIIKDWNKEAIFIRVDCSIAPWQYALTPFHSGAPGDRDSKGGTAIDATQNMVDAFFTANGRSIDDPLSGYQSTGYSNFQAPMDTRSRSTYNSWANREPRFYVNITYNGSLWLNTQNGEIITELFYNGNSGRSKTSNDYSKTGYVVRKAMGFGKWDNNNRTLILMRLAEVYLSYAECLNESDPGNADILKYLNLIRVRAGVPEYGSASLPAPENQAEMRLAIRKERRVELAFENHRYFDVRRWKTAEQTQGGPMYGLTIGSDLPDFLKVTVFETRVFNKQHYLFPIPSGDINNDKQLVQNTGW</sequence>
<dbReference type="InterPro" id="IPR012944">
    <property type="entry name" value="SusD_RagB_dom"/>
</dbReference>
<dbReference type="InterPro" id="IPR011990">
    <property type="entry name" value="TPR-like_helical_dom_sf"/>
</dbReference>
<evidence type="ECO:0000313" key="9">
    <source>
        <dbReference type="Proteomes" id="UP001560573"/>
    </source>
</evidence>
<keyword evidence="9" id="KW-1185">Reference proteome</keyword>
<evidence type="ECO:0000313" key="8">
    <source>
        <dbReference type="EMBL" id="MEX6688604.1"/>
    </source>
</evidence>
<comment type="caution">
    <text evidence="8">The sequence shown here is derived from an EMBL/GenBank/DDBJ whole genome shotgun (WGS) entry which is preliminary data.</text>
</comment>
<keyword evidence="4" id="KW-0472">Membrane</keyword>
<evidence type="ECO:0000259" key="7">
    <source>
        <dbReference type="Pfam" id="PF14322"/>
    </source>
</evidence>
<accession>A0ABV3ZHI5</accession>
<keyword evidence="5" id="KW-0998">Cell outer membrane</keyword>
<dbReference type="InterPro" id="IPR033985">
    <property type="entry name" value="SusD-like_N"/>
</dbReference>
<evidence type="ECO:0000256" key="1">
    <source>
        <dbReference type="ARBA" id="ARBA00004442"/>
    </source>
</evidence>
<dbReference type="SUPFAM" id="SSF48452">
    <property type="entry name" value="TPR-like"/>
    <property type="match status" value="1"/>
</dbReference>
<name>A0ABV3ZHI5_9BACT</name>
<dbReference type="Pfam" id="PF14322">
    <property type="entry name" value="SusD-like_3"/>
    <property type="match status" value="1"/>
</dbReference>
<reference evidence="8 9" key="1">
    <citation type="submission" date="2023-07" db="EMBL/GenBank/DDBJ databases">
        <authorList>
            <person name="Lian W.-H."/>
        </authorList>
    </citation>
    <scope>NUCLEOTIDE SEQUENCE [LARGE SCALE GENOMIC DNA]</scope>
    <source>
        <strain evidence="8 9">SYSU DXS3180</strain>
    </source>
</reference>
<proteinExistence type="inferred from homology"/>
<evidence type="ECO:0000256" key="4">
    <source>
        <dbReference type="ARBA" id="ARBA00023136"/>
    </source>
</evidence>
<evidence type="ECO:0000256" key="3">
    <source>
        <dbReference type="ARBA" id="ARBA00022729"/>
    </source>
</evidence>
<dbReference type="Gene3D" id="1.25.40.390">
    <property type="match status" value="1"/>
</dbReference>